<evidence type="ECO:0000313" key="2">
    <source>
        <dbReference type="EMBL" id="MBM7703341.1"/>
    </source>
</evidence>
<dbReference type="EMBL" id="JAFBFC010000003">
    <property type="protein sequence ID" value="MBM7703341.1"/>
    <property type="molecule type" value="Genomic_DNA"/>
</dbReference>
<reference evidence="2 3" key="1">
    <citation type="submission" date="2021-01" db="EMBL/GenBank/DDBJ databases">
        <title>Genomic Encyclopedia of Type Strains, Phase IV (KMG-IV): sequencing the most valuable type-strain genomes for metagenomic binning, comparative biology and taxonomic classification.</title>
        <authorList>
            <person name="Goeker M."/>
        </authorList>
    </citation>
    <scope>NUCLEOTIDE SEQUENCE [LARGE SCALE GENOMIC DNA]</scope>
    <source>
        <strain evidence="2 3">DSM 104297</strain>
    </source>
</reference>
<organism evidence="2 3">
    <name type="scientific">Priestia iocasae</name>
    <dbReference type="NCBI Taxonomy" id="2291674"/>
    <lineage>
        <taxon>Bacteria</taxon>
        <taxon>Bacillati</taxon>
        <taxon>Bacillota</taxon>
        <taxon>Bacilli</taxon>
        <taxon>Bacillales</taxon>
        <taxon>Bacillaceae</taxon>
        <taxon>Priestia</taxon>
    </lineage>
</organism>
<keyword evidence="1" id="KW-0732">Signal</keyword>
<gene>
    <name evidence="2" type="ORF">JOC83_002188</name>
</gene>
<name>A0ABS2QV19_9BACI</name>
<dbReference type="Pfam" id="PF13798">
    <property type="entry name" value="PCYCGC"/>
    <property type="match status" value="1"/>
</dbReference>
<evidence type="ECO:0000256" key="1">
    <source>
        <dbReference type="SAM" id="SignalP"/>
    </source>
</evidence>
<dbReference type="Proteomes" id="UP000809829">
    <property type="component" value="Unassembled WGS sequence"/>
</dbReference>
<accession>A0ABS2QV19</accession>
<evidence type="ECO:0000313" key="3">
    <source>
        <dbReference type="Proteomes" id="UP000809829"/>
    </source>
</evidence>
<comment type="caution">
    <text evidence="2">The sequence shown here is derived from an EMBL/GenBank/DDBJ whole genome shotgun (WGS) entry which is preliminary data.</text>
</comment>
<keyword evidence="3" id="KW-1185">Reference proteome</keyword>
<feature type="chain" id="PRO_5045088268" evidence="1">
    <location>
        <begin position="21"/>
        <end position="153"/>
    </location>
</feature>
<sequence>MFRILLVMMLLLSNGSIVVAEQHSNHDCRVTPDIREKTPSKEQLPTFLKEQSPRIKELYKQAVYYQHLLTYIPCYCGCGEMANHKDNYDCFIYEIQEDGAVVWDNHATKCGLCLDIADESIKMFNEGQAVKDIRHYIDRKYKRFAKPTPTPMP</sequence>
<feature type="signal peptide" evidence="1">
    <location>
        <begin position="1"/>
        <end position="20"/>
    </location>
</feature>
<proteinExistence type="predicted"/>
<protein>
    <submittedName>
        <fullName evidence="2">Uncharacterized protein</fullName>
    </submittedName>
</protein>
<dbReference type="RefSeq" id="WP_338038900.1">
    <property type="nucleotide sequence ID" value="NZ_JAFBFC010000003.1"/>
</dbReference>
<dbReference type="InterPro" id="IPR025673">
    <property type="entry name" value="PCYCGC"/>
</dbReference>